<dbReference type="Proteomes" id="UP000007151">
    <property type="component" value="Unassembled WGS sequence"/>
</dbReference>
<name>A0A212EM50_DANPL</name>
<dbReference type="EMBL" id="AGBW02013909">
    <property type="protein sequence ID" value="OWR42574.1"/>
    <property type="molecule type" value="Genomic_DNA"/>
</dbReference>
<protein>
    <submittedName>
        <fullName evidence="1">Uncharacterized protein</fullName>
    </submittedName>
</protein>
<sequence>MPYMFSGKQDWLENVKELYRTKRLRNSIHKDMSCLRCEVNATLKTTDMLDNENCLAGNIIALPIQDCASNEICGVKAIRSEGYIWRGCLSTPLYNYWWTFCGTDLCNYDHLVTIYDEF</sequence>
<dbReference type="InParanoid" id="A0A212EM50"/>
<keyword evidence="2" id="KW-1185">Reference proteome</keyword>
<accession>A0A212EM50</accession>
<evidence type="ECO:0000313" key="1">
    <source>
        <dbReference type="EMBL" id="OWR42574.1"/>
    </source>
</evidence>
<comment type="caution">
    <text evidence="1">The sequence shown here is derived from an EMBL/GenBank/DDBJ whole genome shotgun (WGS) entry which is preliminary data.</text>
</comment>
<dbReference type="AlphaFoldDB" id="A0A212EM50"/>
<reference evidence="1 2" key="1">
    <citation type="journal article" date="2011" name="Cell">
        <title>The monarch butterfly genome yields insights into long-distance migration.</title>
        <authorList>
            <person name="Zhan S."/>
            <person name="Merlin C."/>
            <person name="Boore J.L."/>
            <person name="Reppert S.M."/>
        </authorList>
    </citation>
    <scope>NUCLEOTIDE SEQUENCE [LARGE SCALE GENOMIC DNA]</scope>
    <source>
        <strain evidence="1">F-2</strain>
    </source>
</reference>
<evidence type="ECO:0000313" key="2">
    <source>
        <dbReference type="Proteomes" id="UP000007151"/>
    </source>
</evidence>
<gene>
    <name evidence="1" type="ORF">KGM_203177</name>
</gene>
<dbReference type="KEGG" id="dpl:KGM_203177"/>
<organism evidence="1 2">
    <name type="scientific">Danaus plexippus plexippus</name>
    <dbReference type="NCBI Taxonomy" id="278856"/>
    <lineage>
        <taxon>Eukaryota</taxon>
        <taxon>Metazoa</taxon>
        <taxon>Ecdysozoa</taxon>
        <taxon>Arthropoda</taxon>
        <taxon>Hexapoda</taxon>
        <taxon>Insecta</taxon>
        <taxon>Pterygota</taxon>
        <taxon>Neoptera</taxon>
        <taxon>Endopterygota</taxon>
        <taxon>Lepidoptera</taxon>
        <taxon>Glossata</taxon>
        <taxon>Ditrysia</taxon>
        <taxon>Papilionoidea</taxon>
        <taxon>Nymphalidae</taxon>
        <taxon>Danainae</taxon>
        <taxon>Danaini</taxon>
        <taxon>Danaina</taxon>
        <taxon>Danaus</taxon>
        <taxon>Danaus</taxon>
    </lineage>
</organism>
<proteinExistence type="predicted"/>